<feature type="active site" evidence="5">
    <location>
        <position position="167"/>
    </location>
</feature>
<dbReference type="InterPro" id="IPR011548">
    <property type="entry name" value="HIBADH"/>
</dbReference>
<dbReference type="NCBIfam" id="TIGR01692">
    <property type="entry name" value="HIBADH"/>
    <property type="match status" value="1"/>
</dbReference>
<dbReference type="GO" id="GO:0006574">
    <property type="term" value="P:L-valine catabolic process"/>
    <property type="evidence" value="ECO:0007669"/>
    <property type="project" value="UniProtKB-UniPathway"/>
</dbReference>
<feature type="domain" description="3-hydroxyisobutyrate dehydrogenase-like NAD-binding" evidence="8">
    <location>
        <begin position="161"/>
        <end position="286"/>
    </location>
</feature>
<protein>
    <recommendedName>
        <fullName evidence="6">3-hydroxyisobutyrate dehydrogenase</fullName>
        <shortName evidence="6">HIBADH</shortName>
        <ecNumber evidence="6">1.1.1.31</ecNumber>
    </recommendedName>
</protein>
<dbReference type="Gene3D" id="1.10.1040.10">
    <property type="entry name" value="N-(1-d-carboxylethyl)-l-norvaline Dehydrogenase, domain 2"/>
    <property type="match status" value="1"/>
</dbReference>
<reference evidence="9 10" key="1">
    <citation type="submission" date="2013-02" db="EMBL/GenBank/DDBJ databases">
        <title>The complete genome sequence of Corynebacterium vitaeruminis DSM 20294.</title>
        <authorList>
            <person name="Ruckert C."/>
            <person name="Albersmeier A."/>
            <person name="Kalinowski J."/>
        </authorList>
    </citation>
    <scope>NUCLEOTIDE SEQUENCE [LARGE SCALE GENOMIC DNA]</scope>
    <source>
        <strain evidence="10">ATCC 10234</strain>
    </source>
</reference>
<evidence type="ECO:0000313" key="9">
    <source>
        <dbReference type="EMBL" id="AHI21460.1"/>
    </source>
</evidence>
<evidence type="ECO:0000256" key="1">
    <source>
        <dbReference type="ARBA" id="ARBA00009080"/>
    </source>
</evidence>
<keyword evidence="2 6" id="KW-0101">Branched-chain amino acid catabolism</keyword>
<dbReference type="PANTHER" id="PTHR22981">
    <property type="entry name" value="3-HYDROXYISOBUTYRATE DEHYDROGENASE-RELATED"/>
    <property type="match status" value="1"/>
</dbReference>
<dbReference type="PATRIC" id="fig|1224164.3.peg.66"/>
<feature type="domain" description="6-phosphogluconate dehydrogenase NADP-binding" evidence="7">
    <location>
        <begin position="2"/>
        <end position="158"/>
    </location>
</feature>
<organism evidence="9 10">
    <name type="scientific">Corynebacterium vitaeruminis DSM 20294</name>
    <dbReference type="NCBI Taxonomy" id="1224164"/>
    <lineage>
        <taxon>Bacteria</taxon>
        <taxon>Bacillati</taxon>
        <taxon>Actinomycetota</taxon>
        <taxon>Actinomycetes</taxon>
        <taxon>Mycobacteriales</taxon>
        <taxon>Corynebacteriaceae</taxon>
        <taxon>Corynebacterium</taxon>
    </lineage>
</organism>
<evidence type="ECO:0000313" key="10">
    <source>
        <dbReference type="Proteomes" id="UP000019222"/>
    </source>
</evidence>
<evidence type="ECO:0000256" key="2">
    <source>
        <dbReference type="ARBA" id="ARBA00022456"/>
    </source>
</evidence>
<dbReference type="KEGG" id="cvt:B843_00320"/>
<evidence type="ECO:0000256" key="5">
    <source>
        <dbReference type="PIRSR" id="PIRSR000103-1"/>
    </source>
</evidence>
<dbReference type="InterPro" id="IPR006115">
    <property type="entry name" value="6PGDH_NADP-bd"/>
</dbReference>
<evidence type="ECO:0000259" key="8">
    <source>
        <dbReference type="Pfam" id="PF14833"/>
    </source>
</evidence>
<accession>W5XXR5</accession>
<dbReference type="Pfam" id="PF14833">
    <property type="entry name" value="NAD_binding_11"/>
    <property type="match status" value="1"/>
</dbReference>
<evidence type="ECO:0000259" key="7">
    <source>
        <dbReference type="Pfam" id="PF03446"/>
    </source>
</evidence>
<dbReference type="GO" id="GO:0008442">
    <property type="term" value="F:3-hydroxyisobutyrate dehydrogenase activity"/>
    <property type="evidence" value="ECO:0007669"/>
    <property type="project" value="UniProtKB-EC"/>
</dbReference>
<dbReference type="HOGENOM" id="CLU_035117_6_0_11"/>
<dbReference type="eggNOG" id="COG2084">
    <property type="taxonomic scope" value="Bacteria"/>
</dbReference>
<dbReference type="PANTHER" id="PTHR22981:SF7">
    <property type="entry name" value="3-HYDROXYISOBUTYRATE DEHYDROGENASE, MITOCHONDRIAL"/>
    <property type="match status" value="1"/>
</dbReference>
<dbReference type="InterPro" id="IPR013328">
    <property type="entry name" value="6PGD_dom2"/>
</dbReference>
<dbReference type="EC" id="1.1.1.31" evidence="6"/>
<dbReference type="Proteomes" id="UP000019222">
    <property type="component" value="Chromosome"/>
</dbReference>
<dbReference type="EMBL" id="CP004353">
    <property type="protein sequence ID" value="AHI21460.1"/>
    <property type="molecule type" value="Genomic_DNA"/>
</dbReference>
<dbReference type="InterPro" id="IPR036291">
    <property type="entry name" value="NAD(P)-bd_dom_sf"/>
</dbReference>
<comment type="pathway">
    <text evidence="6">Amino-acid degradation; L-valine degradation.</text>
</comment>
<keyword evidence="10" id="KW-1185">Reference proteome</keyword>
<dbReference type="GO" id="GO:0051287">
    <property type="term" value="F:NAD binding"/>
    <property type="evidence" value="ECO:0007669"/>
    <property type="project" value="InterPro"/>
</dbReference>
<evidence type="ECO:0000256" key="3">
    <source>
        <dbReference type="ARBA" id="ARBA00023002"/>
    </source>
</evidence>
<evidence type="ECO:0000256" key="6">
    <source>
        <dbReference type="RuleBase" id="RU910714"/>
    </source>
</evidence>
<name>W5XXR5_9CORY</name>
<dbReference type="GO" id="GO:0050661">
    <property type="term" value="F:NADP binding"/>
    <property type="evidence" value="ECO:0007669"/>
    <property type="project" value="InterPro"/>
</dbReference>
<dbReference type="Pfam" id="PF03446">
    <property type="entry name" value="NAD_binding_2"/>
    <property type="match status" value="1"/>
</dbReference>
<gene>
    <name evidence="9" type="ORF">B843_00320</name>
</gene>
<evidence type="ECO:0000256" key="4">
    <source>
        <dbReference type="ARBA" id="ARBA00023027"/>
    </source>
</evidence>
<keyword evidence="4 6" id="KW-0520">NAD</keyword>
<keyword evidence="3 6" id="KW-0560">Oxidoreductase</keyword>
<dbReference type="InterPro" id="IPR002204">
    <property type="entry name" value="3-OH-isobutyrate_DH-rel_CS"/>
</dbReference>
<dbReference type="UniPathway" id="UPA00362"/>
<sequence>MKIAFIGLGNMGGPMAANLVKNGFEVAGFDVAEPAKEAARAAGINVCDTVAEAARGADVVMTMLPNDALVRGVIAEARPEVAEGTTFIDSSTIAVDAAREIGAELTDAGFRFIDAPVSGGIFGAQEGTLAFMVAGDEATFSEHRSLFEAMGRSITYCGELGNGQAVKACNNMILAIQQVALSEAMVMSERLGVDPQVFFDVVSNATGSSWSLTKNCPVTGPVPTSPANNDFKPGFATALMLKDLRLAMQAAESTKTATVLGRIVADQYEKLAADGHGGEDFSVIINEVRGA</sequence>
<comment type="similarity">
    <text evidence="1 6">Belongs to the HIBADH-related family.</text>
</comment>
<dbReference type="InterPro" id="IPR029154">
    <property type="entry name" value="HIBADH-like_NADP-bd"/>
</dbReference>
<dbReference type="SUPFAM" id="SSF48179">
    <property type="entry name" value="6-phosphogluconate dehydrogenase C-terminal domain-like"/>
    <property type="match status" value="1"/>
</dbReference>
<dbReference type="InterPro" id="IPR015815">
    <property type="entry name" value="HIBADH-related"/>
</dbReference>
<dbReference type="FunFam" id="1.10.1040.10:FF:000006">
    <property type="entry name" value="3-hydroxyisobutyrate dehydrogenase"/>
    <property type="match status" value="1"/>
</dbReference>
<dbReference type="STRING" id="1224164.B843_00320"/>
<dbReference type="SUPFAM" id="SSF51735">
    <property type="entry name" value="NAD(P)-binding Rossmann-fold domains"/>
    <property type="match status" value="1"/>
</dbReference>
<dbReference type="PROSITE" id="PS00895">
    <property type="entry name" value="3_HYDROXYISOBUT_DH"/>
    <property type="match status" value="1"/>
</dbReference>
<comment type="catalytic activity">
    <reaction evidence="6">
        <text>3-hydroxy-2-methylpropanoate + NAD(+) = 2-methyl-3-oxopropanoate + NADH + H(+)</text>
        <dbReference type="Rhea" id="RHEA:17681"/>
        <dbReference type="ChEBI" id="CHEBI:11805"/>
        <dbReference type="ChEBI" id="CHEBI:15378"/>
        <dbReference type="ChEBI" id="CHEBI:57540"/>
        <dbReference type="ChEBI" id="CHEBI:57700"/>
        <dbReference type="ChEBI" id="CHEBI:57945"/>
        <dbReference type="EC" id="1.1.1.31"/>
    </reaction>
</comment>
<dbReference type="Gene3D" id="3.40.50.720">
    <property type="entry name" value="NAD(P)-binding Rossmann-like Domain"/>
    <property type="match status" value="1"/>
</dbReference>
<dbReference type="AlphaFoldDB" id="W5XXR5"/>
<dbReference type="InterPro" id="IPR008927">
    <property type="entry name" value="6-PGluconate_DH-like_C_sf"/>
</dbReference>
<proteinExistence type="inferred from homology"/>
<dbReference type="PIRSF" id="PIRSF000103">
    <property type="entry name" value="HIBADH"/>
    <property type="match status" value="1"/>
</dbReference>